<keyword evidence="2" id="KW-1185">Reference proteome</keyword>
<sequence>MTPLIQTLMPPLKAFWQARSLRERRALQWAAVVLGLAAVWSAALAPALRTWQDAPAKQTELDRQTQHMLQLQAQARQWQASPAISRAQAITWLQAHAKDLAPDAKLQVQGDVVNLSFQAAPADALATWIAQAREHAHARPVQAQMQQTPSPTKSGAASAAAQVMWGGTLQLSLPG</sequence>
<dbReference type="InterPro" id="IPR007690">
    <property type="entry name" value="T2SS_GspM"/>
</dbReference>
<dbReference type="EMBL" id="JASGBH010000005">
    <property type="protein sequence ID" value="MDI9233825.1"/>
    <property type="molecule type" value="Genomic_DNA"/>
</dbReference>
<dbReference type="Proteomes" id="UP001431902">
    <property type="component" value="Unassembled WGS sequence"/>
</dbReference>
<protein>
    <submittedName>
        <fullName evidence="1">Type II secretion system protein GspM</fullName>
    </submittedName>
</protein>
<dbReference type="Pfam" id="PF04612">
    <property type="entry name" value="T2SSM"/>
    <property type="match status" value="1"/>
</dbReference>
<comment type="caution">
    <text evidence="1">The sequence shown here is derived from an EMBL/GenBank/DDBJ whole genome shotgun (WGS) entry which is preliminary data.</text>
</comment>
<dbReference type="RefSeq" id="WP_283224216.1">
    <property type="nucleotide sequence ID" value="NZ_JASGBH010000005.1"/>
</dbReference>
<reference evidence="1" key="1">
    <citation type="submission" date="2023-05" db="EMBL/GenBank/DDBJ databases">
        <title>Limnohabitans sp. strain HM2-2 Genome sequencing and assembly.</title>
        <authorList>
            <person name="Jung Y."/>
        </authorList>
    </citation>
    <scope>NUCLEOTIDE SEQUENCE</scope>
    <source>
        <strain evidence="1">HM2-2</strain>
    </source>
</reference>
<organism evidence="1 2">
    <name type="scientific">Limnohabitans lacus</name>
    <dbReference type="NCBI Taxonomy" id="3045173"/>
    <lineage>
        <taxon>Bacteria</taxon>
        <taxon>Pseudomonadati</taxon>
        <taxon>Pseudomonadota</taxon>
        <taxon>Betaproteobacteria</taxon>
        <taxon>Burkholderiales</taxon>
        <taxon>Comamonadaceae</taxon>
        <taxon>Limnohabitans</taxon>
    </lineage>
</organism>
<proteinExistence type="predicted"/>
<accession>A0ABT6X6S9</accession>
<name>A0ABT6X6S9_9BURK</name>
<gene>
    <name evidence="1" type="primary">gspM</name>
    <name evidence="1" type="ORF">QLQ16_08250</name>
</gene>
<evidence type="ECO:0000313" key="2">
    <source>
        <dbReference type="Proteomes" id="UP001431902"/>
    </source>
</evidence>
<evidence type="ECO:0000313" key="1">
    <source>
        <dbReference type="EMBL" id="MDI9233825.1"/>
    </source>
</evidence>